<dbReference type="Proteomes" id="UP000251577">
    <property type="component" value="Unassembled WGS sequence"/>
</dbReference>
<dbReference type="PANTHER" id="PTHR11661:SF1">
    <property type="entry name" value="LARGE RIBOSOMAL SUBUNIT PROTEIN UL11M"/>
    <property type="match status" value="1"/>
</dbReference>
<dbReference type="InterPro" id="IPR020784">
    <property type="entry name" value="Ribosomal_uL11_N"/>
</dbReference>
<keyword evidence="2 7" id="KW-0488">Methylation</keyword>
<evidence type="ECO:0000313" key="13">
    <source>
        <dbReference type="EMBL" id="RAV34703.1"/>
    </source>
</evidence>
<dbReference type="RefSeq" id="WP_112768801.1">
    <property type="nucleotide sequence ID" value="NZ_CP063191.1"/>
</dbReference>
<dbReference type="EMBL" id="PHQP01000007">
    <property type="protein sequence ID" value="RAV34703.1"/>
    <property type="molecule type" value="Genomic_DNA"/>
</dbReference>
<comment type="PTM">
    <text evidence="7 9">One or more lysine residues are methylated.</text>
</comment>
<accession>A0A364VDI4</accession>
<dbReference type="Proteomes" id="UP000251047">
    <property type="component" value="Unassembled WGS sequence"/>
</dbReference>
<dbReference type="OrthoDB" id="9802408at2"/>
<evidence type="ECO:0000256" key="9">
    <source>
        <dbReference type="RuleBase" id="RU003979"/>
    </source>
</evidence>
<dbReference type="CDD" id="cd00349">
    <property type="entry name" value="Ribosomal_L11"/>
    <property type="match status" value="1"/>
</dbReference>
<dbReference type="Pfam" id="PF00298">
    <property type="entry name" value="Ribosomal_L11"/>
    <property type="match status" value="1"/>
</dbReference>
<keyword evidence="5 7" id="KW-0689">Ribosomal protein</keyword>
<dbReference type="InterPro" id="IPR036769">
    <property type="entry name" value="Ribosomal_uL11_C_sf"/>
</dbReference>
<dbReference type="InterPro" id="IPR020783">
    <property type="entry name" value="Ribosomal_uL11_C"/>
</dbReference>
<comment type="function">
    <text evidence="7 9">Forms part of the ribosomal stalk which helps the ribosome interact with GTP-bound translation factors.</text>
</comment>
<dbReference type="GO" id="GO:0003735">
    <property type="term" value="F:structural constituent of ribosome"/>
    <property type="evidence" value="ECO:0007669"/>
    <property type="project" value="InterPro"/>
</dbReference>
<dbReference type="PROSITE" id="PS00359">
    <property type="entry name" value="RIBOSOMAL_L11"/>
    <property type="match status" value="1"/>
</dbReference>
<dbReference type="SUPFAM" id="SSF54747">
    <property type="entry name" value="Ribosomal L11/L12e N-terminal domain"/>
    <property type="match status" value="1"/>
</dbReference>
<dbReference type="Gene3D" id="1.10.10.250">
    <property type="entry name" value="Ribosomal protein L11, C-terminal domain"/>
    <property type="match status" value="1"/>
</dbReference>
<evidence type="ECO:0000259" key="11">
    <source>
        <dbReference type="Pfam" id="PF03946"/>
    </source>
</evidence>
<dbReference type="InterPro" id="IPR036796">
    <property type="entry name" value="Ribosomal_uL11_N_sf"/>
</dbReference>
<dbReference type="HAMAP" id="MF_00736">
    <property type="entry name" value="Ribosomal_uL11"/>
    <property type="match status" value="1"/>
</dbReference>
<evidence type="ECO:0000259" key="10">
    <source>
        <dbReference type="Pfam" id="PF00298"/>
    </source>
</evidence>
<protein>
    <recommendedName>
        <fullName evidence="7">Large ribosomal subunit protein uL11</fullName>
    </recommendedName>
</protein>
<dbReference type="InterPro" id="IPR006519">
    <property type="entry name" value="Ribosomal_uL11_bac-typ"/>
</dbReference>
<dbReference type="InterPro" id="IPR000911">
    <property type="entry name" value="Ribosomal_uL11"/>
</dbReference>
<feature type="domain" description="Large ribosomal subunit protein uL11 N-terminal" evidence="11">
    <location>
        <begin position="13"/>
        <end position="70"/>
    </location>
</feature>
<keyword evidence="6 7" id="KW-0687">Ribonucleoprotein</keyword>
<dbReference type="GO" id="GO:0022625">
    <property type="term" value="C:cytosolic large ribosomal subunit"/>
    <property type="evidence" value="ECO:0007669"/>
    <property type="project" value="TreeGrafter"/>
</dbReference>
<dbReference type="Pfam" id="PF03946">
    <property type="entry name" value="Ribosomal_L11_N"/>
    <property type="match status" value="1"/>
</dbReference>
<sequence>MAPKKKKKVSGLIKLQIPAGQATPAPPVGPALGAHGVNIMEFTKAYNAATESQRGNIVPVEITVYEDRTFTFKLKTPPAAKLLLKAAGLQKGSGVPHTDKVGSVTWEQCKEIAATKKEDMNANDVEMGARSIAGTARSMGITVEGMPA</sequence>
<dbReference type="Gene3D" id="3.30.1550.10">
    <property type="entry name" value="Ribosomal protein L11/L12, N-terminal domain"/>
    <property type="match status" value="1"/>
</dbReference>
<dbReference type="InterPro" id="IPR020785">
    <property type="entry name" value="Ribosomal_uL11_CS"/>
</dbReference>
<keyword evidence="15" id="KW-1185">Reference proteome</keyword>
<name>A0A364VDI4_9CORY</name>
<comment type="caution">
    <text evidence="13">The sequence shown here is derived from an EMBL/GenBank/DDBJ whole genome shotgun (WGS) entry which is preliminary data.</text>
</comment>
<keyword evidence="4 7" id="KW-0694">RNA-binding</keyword>
<evidence type="ECO:0000313" key="14">
    <source>
        <dbReference type="Proteomes" id="UP000251047"/>
    </source>
</evidence>
<feature type="domain" description="Large ribosomal subunit protein uL11 C-terminal" evidence="10">
    <location>
        <begin position="75"/>
        <end position="143"/>
    </location>
</feature>
<comment type="similarity">
    <text evidence="1 7 8">Belongs to the universal ribosomal protein uL11 family.</text>
</comment>
<dbReference type="GO" id="GO:0070180">
    <property type="term" value="F:large ribosomal subunit rRNA binding"/>
    <property type="evidence" value="ECO:0007669"/>
    <property type="project" value="UniProtKB-UniRule"/>
</dbReference>
<dbReference type="EMBL" id="QHCV01000033">
    <property type="protein sequence ID" value="RAV32212.1"/>
    <property type="molecule type" value="Genomic_DNA"/>
</dbReference>
<reference evidence="14 15" key="1">
    <citation type="journal article" date="2018" name="Syst. Appl. Microbiol.">
        <title>Corynebacterium heidelbergense sp. nov., isolated from the preen glands of Egyptian geese (Alopochen aegyptiacus).</title>
        <authorList>
            <person name="Braun M.S."/>
            <person name="Wang E."/>
            <person name="Zimmermann S."/>
            <person name="Wink M."/>
        </authorList>
    </citation>
    <scope>NUCLEOTIDE SEQUENCE [LARGE SCALE GENOMIC DNA]</scope>
    <source>
        <strain evidence="12 15">647</strain>
        <strain evidence="13 14">DSM 104638</strain>
    </source>
</reference>
<dbReference type="NCBIfam" id="TIGR01632">
    <property type="entry name" value="L11_bact"/>
    <property type="match status" value="1"/>
</dbReference>
<proteinExistence type="inferred from homology"/>
<evidence type="ECO:0000256" key="5">
    <source>
        <dbReference type="ARBA" id="ARBA00022980"/>
    </source>
</evidence>
<dbReference type="SMART" id="SM00649">
    <property type="entry name" value="RL11"/>
    <property type="match status" value="1"/>
</dbReference>
<dbReference type="FunFam" id="3.30.1550.10:FF:000001">
    <property type="entry name" value="50S ribosomal protein L11"/>
    <property type="match status" value="1"/>
</dbReference>
<evidence type="ECO:0000256" key="2">
    <source>
        <dbReference type="ARBA" id="ARBA00022481"/>
    </source>
</evidence>
<dbReference type="FunFam" id="1.10.10.250:FF:000001">
    <property type="entry name" value="50S ribosomal protein L11"/>
    <property type="match status" value="1"/>
</dbReference>
<dbReference type="PANTHER" id="PTHR11661">
    <property type="entry name" value="60S RIBOSOMAL PROTEIN L12"/>
    <property type="match status" value="1"/>
</dbReference>
<dbReference type="AlphaFoldDB" id="A0A364VDI4"/>
<evidence type="ECO:0000256" key="6">
    <source>
        <dbReference type="ARBA" id="ARBA00023274"/>
    </source>
</evidence>
<comment type="subunit">
    <text evidence="7">Part of the ribosomal stalk of the 50S ribosomal subunit. Interacts with L10 and the large rRNA to form the base of the stalk. L10 forms an elongated spine to which L12 dimers bind in a sequential fashion forming a multimeric L10(L12)X complex.</text>
</comment>
<evidence type="ECO:0000256" key="4">
    <source>
        <dbReference type="ARBA" id="ARBA00022884"/>
    </source>
</evidence>
<dbReference type="GO" id="GO:0006412">
    <property type="term" value="P:translation"/>
    <property type="evidence" value="ECO:0007669"/>
    <property type="project" value="UniProtKB-UniRule"/>
</dbReference>
<evidence type="ECO:0000256" key="7">
    <source>
        <dbReference type="HAMAP-Rule" id="MF_00736"/>
    </source>
</evidence>
<evidence type="ECO:0000256" key="8">
    <source>
        <dbReference type="RuleBase" id="RU003978"/>
    </source>
</evidence>
<gene>
    <name evidence="7 13" type="primary">rplK</name>
    <name evidence="13" type="ORF">CWC39_01750</name>
    <name evidence="12" type="ORF">DLJ54_04470</name>
</gene>
<evidence type="ECO:0000256" key="1">
    <source>
        <dbReference type="ARBA" id="ARBA00010537"/>
    </source>
</evidence>
<organism evidence="13 14">
    <name type="scientific">Corynebacterium heidelbergense</name>
    <dbReference type="NCBI Taxonomy" id="2055947"/>
    <lineage>
        <taxon>Bacteria</taxon>
        <taxon>Bacillati</taxon>
        <taxon>Actinomycetota</taxon>
        <taxon>Actinomycetes</taxon>
        <taxon>Mycobacteriales</taxon>
        <taxon>Corynebacteriaceae</taxon>
        <taxon>Corynebacterium</taxon>
    </lineage>
</organism>
<keyword evidence="3 7" id="KW-0699">rRNA-binding</keyword>
<evidence type="ECO:0000313" key="15">
    <source>
        <dbReference type="Proteomes" id="UP000251577"/>
    </source>
</evidence>
<evidence type="ECO:0000313" key="12">
    <source>
        <dbReference type="EMBL" id="RAV32212.1"/>
    </source>
</evidence>
<evidence type="ECO:0000256" key="3">
    <source>
        <dbReference type="ARBA" id="ARBA00022730"/>
    </source>
</evidence>
<dbReference type="SUPFAM" id="SSF46906">
    <property type="entry name" value="Ribosomal protein L11, C-terminal domain"/>
    <property type="match status" value="1"/>
</dbReference>